<organism evidence="2 3">
    <name type="scientific">Actinomycetospora straminea</name>
    <dbReference type="NCBI Taxonomy" id="663607"/>
    <lineage>
        <taxon>Bacteria</taxon>
        <taxon>Bacillati</taxon>
        <taxon>Actinomycetota</taxon>
        <taxon>Actinomycetes</taxon>
        <taxon>Pseudonocardiales</taxon>
        <taxon>Pseudonocardiaceae</taxon>
        <taxon>Actinomycetospora</taxon>
    </lineage>
</organism>
<dbReference type="Proteomes" id="UP001500457">
    <property type="component" value="Unassembled WGS sequence"/>
</dbReference>
<protein>
    <submittedName>
        <fullName evidence="2">Uncharacterized protein</fullName>
    </submittedName>
</protein>
<evidence type="ECO:0000256" key="1">
    <source>
        <dbReference type="SAM" id="Phobius"/>
    </source>
</evidence>
<feature type="transmembrane region" description="Helical" evidence="1">
    <location>
        <begin position="29"/>
        <end position="53"/>
    </location>
</feature>
<keyword evidence="3" id="KW-1185">Reference proteome</keyword>
<reference evidence="3" key="1">
    <citation type="journal article" date="2019" name="Int. J. Syst. Evol. Microbiol.">
        <title>The Global Catalogue of Microorganisms (GCM) 10K type strain sequencing project: providing services to taxonomists for standard genome sequencing and annotation.</title>
        <authorList>
            <consortium name="The Broad Institute Genomics Platform"/>
            <consortium name="The Broad Institute Genome Sequencing Center for Infectious Disease"/>
            <person name="Wu L."/>
            <person name="Ma J."/>
        </authorList>
    </citation>
    <scope>NUCLEOTIDE SEQUENCE [LARGE SCALE GENOMIC DNA]</scope>
    <source>
        <strain evidence="3">JCM 17983</strain>
    </source>
</reference>
<keyword evidence="1" id="KW-0812">Transmembrane</keyword>
<keyword evidence="1" id="KW-1133">Transmembrane helix</keyword>
<accession>A0ABP9DYR5</accession>
<gene>
    <name evidence="2" type="ORF">GCM10023203_09770</name>
</gene>
<keyword evidence="1" id="KW-0472">Membrane</keyword>
<name>A0ABP9DYR5_9PSEU</name>
<sequence>MRAGRSTPRAPGPTPPAALEIRADGHDPVAWLLDLGALAGLTVLFALLTAVLLRRVEPICGRRRR</sequence>
<evidence type="ECO:0000313" key="2">
    <source>
        <dbReference type="EMBL" id="GAA4864043.1"/>
    </source>
</evidence>
<comment type="caution">
    <text evidence="2">The sequence shown here is derived from an EMBL/GenBank/DDBJ whole genome shotgun (WGS) entry which is preliminary data.</text>
</comment>
<proteinExistence type="predicted"/>
<dbReference type="RefSeq" id="WP_274229597.1">
    <property type="nucleotide sequence ID" value="NZ_BAABHQ010000002.1"/>
</dbReference>
<evidence type="ECO:0000313" key="3">
    <source>
        <dbReference type="Proteomes" id="UP001500457"/>
    </source>
</evidence>
<dbReference type="EMBL" id="BAABHQ010000002">
    <property type="protein sequence ID" value="GAA4864043.1"/>
    <property type="molecule type" value="Genomic_DNA"/>
</dbReference>